<dbReference type="InterPro" id="IPR027450">
    <property type="entry name" value="AlkB-like"/>
</dbReference>
<dbReference type="InParanoid" id="I7MFE6"/>
<dbReference type="HOGENOM" id="CLU_059836_1_1_1"/>
<dbReference type="GO" id="GO:0005634">
    <property type="term" value="C:nucleus"/>
    <property type="evidence" value="ECO:0007669"/>
    <property type="project" value="TreeGrafter"/>
</dbReference>
<dbReference type="RefSeq" id="XP_001031500.1">
    <property type="nucleotide sequence ID" value="XM_001031500.1"/>
</dbReference>
<protein>
    <submittedName>
        <fullName evidence="7">2OG-Fe(II) oxygenase family oxidoreductase</fullName>
    </submittedName>
</protein>
<dbReference type="Proteomes" id="UP000009168">
    <property type="component" value="Unassembled WGS sequence"/>
</dbReference>
<dbReference type="Gene3D" id="2.60.120.590">
    <property type="entry name" value="Alpha-ketoglutarate-dependent dioxygenase AlkB-like"/>
    <property type="match status" value="1"/>
</dbReference>
<evidence type="ECO:0000256" key="2">
    <source>
        <dbReference type="ARBA" id="ARBA00022723"/>
    </source>
</evidence>
<comment type="similarity">
    <text evidence="1">Belongs to the alkB family.</text>
</comment>
<keyword evidence="5" id="KW-0408">Iron</keyword>
<organism evidence="7 8">
    <name type="scientific">Tetrahymena thermophila (strain SB210)</name>
    <dbReference type="NCBI Taxonomy" id="312017"/>
    <lineage>
        <taxon>Eukaryota</taxon>
        <taxon>Sar</taxon>
        <taxon>Alveolata</taxon>
        <taxon>Ciliophora</taxon>
        <taxon>Intramacronucleata</taxon>
        <taxon>Oligohymenophorea</taxon>
        <taxon>Hymenostomatida</taxon>
        <taxon>Tetrahymenina</taxon>
        <taxon>Tetrahymenidae</taxon>
        <taxon>Tetrahymena</taxon>
    </lineage>
</organism>
<proteinExistence type="inferred from homology"/>
<name>I7MFE6_TETTS</name>
<dbReference type="GO" id="GO:0046872">
    <property type="term" value="F:metal ion binding"/>
    <property type="evidence" value="ECO:0007669"/>
    <property type="project" value="UniProtKB-KW"/>
</dbReference>
<keyword evidence="2" id="KW-0479">Metal-binding</keyword>
<dbReference type="GO" id="GO:0051213">
    <property type="term" value="F:dioxygenase activity"/>
    <property type="evidence" value="ECO:0007669"/>
    <property type="project" value="UniProtKB-KW"/>
</dbReference>
<accession>I7MFE6</accession>
<dbReference type="PANTHER" id="PTHR46030">
    <property type="entry name" value="ALPHA-KETOGLUTARATE-DEPENDENT DIOXYGENASE ALKB HOMOLOG 6"/>
    <property type="match status" value="1"/>
</dbReference>
<evidence type="ECO:0000256" key="5">
    <source>
        <dbReference type="ARBA" id="ARBA00023004"/>
    </source>
</evidence>
<dbReference type="AlphaFoldDB" id="I7MFE6"/>
<dbReference type="KEGG" id="tet:TTHERM_00824000"/>
<dbReference type="PANTHER" id="PTHR46030:SF1">
    <property type="entry name" value="ALPHA-KETOGLUTARATE-DEPENDENT DIOXYGENASE ALKB HOMOLOG 6"/>
    <property type="match status" value="1"/>
</dbReference>
<reference evidence="8" key="1">
    <citation type="journal article" date="2006" name="PLoS Biol.">
        <title>Macronuclear genome sequence of the ciliate Tetrahymena thermophila, a model eukaryote.</title>
        <authorList>
            <person name="Eisen J.A."/>
            <person name="Coyne R.S."/>
            <person name="Wu M."/>
            <person name="Wu D."/>
            <person name="Thiagarajan M."/>
            <person name="Wortman J.R."/>
            <person name="Badger J.H."/>
            <person name="Ren Q."/>
            <person name="Amedeo P."/>
            <person name="Jones K.M."/>
            <person name="Tallon L.J."/>
            <person name="Delcher A.L."/>
            <person name="Salzberg S.L."/>
            <person name="Silva J.C."/>
            <person name="Haas B.J."/>
            <person name="Majoros W.H."/>
            <person name="Farzad M."/>
            <person name="Carlton J.M."/>
            <person name="Smith R.K. Jr."/>
            <person name="Garg J."/>
            <person name="Pearlman R.E."/>
            <person name="Karrer K.M."/>
            <person name="Sun L."/>
            <person name="Manning G."/>
            <person name="Elde N.C."/>
            <person name="Turkewitz A.P."/>
            <person name="Asai D.J."/>
            <person name="Wilkes D.E."/>
            <person name="Wang Y."/>
            <person name="Cai H."/>
            <person name="Collins K."/>
            <person name="Stewart B.A."/>
            <person name="Lee S.R."/>
            <person name="Wilamowska K."/>
            <person name="Weinberg Z."/>
            <person name="Ruzzo W.L."/>
            <person name="Wloga D."/>
            <person name="Gaertig J."/>
            <person name="Frankel J."/>
            <person name="Tsao C.-C."/>
            <person name="Gorovsky M.A."/>
            <person name="Keeling P.J."/>
            <person name="Waller R.F."/>
            <person name="Patron N.J."/>
            <person name="Cherry J.M."/>
            <person name="Stover N.A."/>
            <person name="Krieger C.J."/>
            <person name="del Toro C."/>
            <person name="Ryder H.F."/>
            <person name="Williamson S.C."/>
            <person name="Barbeau R.A."/>
            <person name="Hamilton E.P."/>
            <person name="Orias E."/>
        </authorList>
    </citation>
    <scope>NUCLEOTIDE SEQUENCE [LARGE SCALE GENOMIC DNA]</scope>
    <source>
        <strain evidence="8">SB210</strain>
    </source>
</reference>
<dbReference type="EMBL" id="GG662466">
    <property type="protein sequence ID" value="EAR83837.1"/>
    <property type="molecule type" value="Genomic_DNA"/>
</dbReference>
<evidence type="ECO:0000313" key="7">
    <source>
        <dbReference type="EMBL" id="EAR83837.1"/>
    </source>
</evidence>
<dbReference type="eggNOG" id="KOG3200">
    <property type="taxonomic scope" value="Eukaryota"/>
</dbReference>
<dbReference type="InterPro" id="IPR037151">
    <property type="entry name" value="AlkB-like_sf"/>
</dbReference>
<evidence type="ECO:0000256" key="1">
    <source>
        <dbReference type="ARBA" id="ARBA00007879"/>
    </source>
</evidence>
<gene>
    <name evidence="7" type="ORF">TTHERM_00824000</name>
</gene>
<feature type="domain" description="Alpha-ketoglutarate-dependent dioxygenase AlkB-like" evidence="6">
    <location>
        <begin position="133"/>
        <end position="317"/>
    </location>
</feature>
<dbReference type="OMA" id="KQAYTEW"/>
<dbReference type="GeneID" id="7832273"/>
<keyword evidence="4" id="KW-0560">Oxidoreductase</keyword>
<evidence type="ECO:0000313" key="8">
    <source>
        <dbReference type="Proteomes" id="UP000009168"/>
    </source>
</evidence>
<dbReference type="STRING" id="312017.I7MFE6"/>
<keyword evidence="3" id="KW-0223">Dioxygenase</keyword>
<keyword evidence="8" id="KW-1185">Reference proteome</keyword>
<dbReference type="InterPro" id="IPR032862">
    <property type="entry name" value="ALKBH6"/>
</dbReference>
<sequence length="328" mass="38021">MFKKILSTVIKEKTQSSATESLEQRLNEIPNVSGKQEIQVSNNKLLKDENSFQAREFKLEDNQFSSQVENLEVHKVDGINTVYYLKDFITLRDEQSINDEIYDLPTNSWVDLTYSNRRLQKWGGDVTQKGLENQKSLPTFLEALSAKLYQSKISPKKPNHVLLNEYQKGVGIMPHTDGPLYFPWVNSISLGSDCIFKFYKDMQSYRDGVEQARVLLEKRSLVIFTDEAYKEYLHTIDDLTSDIVLLQIDQDESSNDLIKVVKSNVLNFSLTNLKKQIESLTLEQALKEDILFKVRDNPDFNYCIEIKRDKRISLTIRYVPECQIAPQN</sequence>
<evidence type="ECO:0000259" key="6">
    <source>
        <dbReference type="Pfam" id="PF13532"/>
    </source>
</evidence>
<dbReference type="OrthoDB" id="412814at2759"/>
<dbReference type="Pfam" id="PF13532">
    <property type="entry name" value="2OG-FeII_Oxy_2"/>
    <property type="match status" value="1"/>
</dbReference>
<evidence type="ECO:0000256" key="3">
    <source>
        <dbReference type="ARBA" id="ARBA00022964"/>
    </source>
</evidence>
<evidence type="ECO:0000256" key="4">
    <source>
        <dbReference type="ARBA" id="ARBA00023002"/>
    </source>
</evidence>
<dbReference type="SUPFAM" id="SSF51197">
    <property type="entry name" value="Clavaminate synthase-like"/>
    <property type="match status" value="1"/>
</dbReference>